<protein>
    <submittedName>
        <fullName evidence="1">Uncharacterized protein</fullName>
    </submittedName>
</protein>
<dbReference type="AlphaFoldDB" id="X1SJL2"/>
<gene>
    <name evidence="1" type="ORF">S12H4_11412</name>
</gene>
<sequence length="71" mass="7589">SGICPRCGKPLDWSKVMPISVLEAQEGKRSLGAGYWELPPVRPPPGMDLVMMLKAAGYHGPVLIEGEPCGN</sequence>
<dbReference type="EMBL" id="BARW01005118">
    <property type="protein sequence ID" value="GAI75560.1"/>
    <property type="molecule type" value="Genomic_DNA"/>
</dbReference>
<reference evidence="1" key="1">
    <citation type="journal article" date="2014" name="Front. Microbiol.">
        <title>High frequency of phylogenetically diverse reductive dehalogenase-homologous genes in deep subseafloor sedimentary metagenomes.</title>
        <authorList>
            <person name="Kawai M."/>
            <person name="Futagami T."/>
            <person name="Toyoda A."/>
            <person name="Takaki Y."/>
            <person name="Nishi S."/>
            <person name="Hori S."/>
            <person name="Arai W."/>
            <person name="Tsubouchi T."/>
            <person name="Morono Y."/>
            <person name="Uchiyama I."/>
            <person name="Ito T."/>
            <person name="Fujiyama A."/>
            <person name="Inagaki F."/>
            <person name="Takami H."/>
        </authorList>
    </citation>
    <scope>NUCLEOTIDE SEQUENCE</scope>
    <source>
        <strain evidence="1">Expedition CK06-06</strain>
    </source>
</reference>
<evidence type="ECO:0000313" key="1">
    <source>
        <dbReference type="EMBL" id="GAI75560.1"/>
    </source>
</evidence>
<feature type="non-terminal residue" evidence="1">
    <location>
        <position position="1"/>
    </location>
</feature>
<name>X1SJL2_9ZZZZ</name>
<accession>X1SJL2</accession>
<proteinExistence type="predicted"/>
<organism evidence="1">
    <name type="scientific">marine sediment metagenome</name>
    <dbReference type="NCBI Taxonomy" id="412755"/>
    <lineage>
        <taxon>unclassified sequences</taxon>
        <taxon>metagenomes</taxon>
        <taxon>ecological metagenomes</taxon>
    </lineage>
</organism>
<comment type="caution">
    <text evidence="1">The sequence shown here is derived from an EMBL/GenBank/DDBJ whole genome shotgun (WGS) entry which is preliminary data.</text>
</comment>